<sequence length="87" mass="9411">MYRSVRSLLPLQRVGAGGRGLHRSVRRLLPLILHDPTPCEDMAAAREEEARQKQGGWVDEPMRAGAEDESMDVLPPLGGGGGMGMDT</sequence>
<dbReference type="EMBL" id="CAJHJG010004091">
    <property type="protein sequence ID" value="CAD6938364.1"/>
    <property type="molecule type" value="Genomic_DNA"/>
</dbReference>
<dbReference type="AlphaFoldDB" id="A0A177UIF3"/>
<feature type="region of interest" description="Disordered" evidence="1">
    <location>
        <begin position="45"/>
        <end position="87"/>
    </location>
</feature>
<dbReference type="Proteomes" id="UP000836402">
    <property type="component" value="Unassembled WGS sequence"/>
</dbReference>
<evidence type="ECO:0000313" key="5">
    <source>
        <dbReference type="Proteomes" id="UP000836402"/>
    </source>
</evidence>
<name>A0A177UIF3_9BASI</name>
<keyword evidence="5" id="KW-1185">Reference proteome</keyword>
<evidence type="ECO:0000313" key="4">
    <source>
        <dbReference type="Proteomes" id="UP000077671"/>
    </source>
</evidence>
<organism evidence="3 4">
    <name type="scientific">Tilletia caries</name>
    <name type="common">wheat bunt fungus</name>
    <dbReference type="NCBI Taxonomy" id="13290"/>
    <lineage>
        <taxon>Eukaryota</taxon>
        <taxon>Fungi</taxon>
        <taxon>Dikarya</taxon>
        <taxon>Basidiomycota</taxon>
        <taxon>Ustilaginomycotina</taxon>
        <taxon>Exobasidiomycetes</taxon>
        <taxon>Tilletiales</taxon>
        <taxon>Tilletiaceae</taxon>
        <taxon>Tilletia</taxon>
    </lineage>
</organism>
<evidence type="ECO:0000313" key="3">
    <source>
        <dbReference type="EMBL" id="KAE8262322.1"/>
    </source>
</evidence>
<reference evidence="2" key="3">
    <citation type="submission" date="2020-10" db="EMBL/GenBank/DDBJ databases">
        <authorList>
            <person name="Sedaghatjoo S."/>
        </authorList>
    </citation>
    <scope>NUCLEOTIDE SEQUENCE</scope>
    <source>
        <strain evidence="2">AZH3</strain>
    </source>
</reference>
<dbReference type="Proteomes" id="UP000077671">
    <property type="component" value="Unassembled WGS sequence"/>
</dbReference>
<reference evidence="3" key="2">
    <citation type="journal article" date="2019" name="IMA Fungus">
        <title>Genome sequencing and comparison of five Tilletia species to identify candidate genes for the detection of regulated species infecting wheat.</title>
        <authorList>
            <person name="Nguyen H.D.T."/>
            <person name="Sultana T."/>
            <person name="Kesanakurti P."/>
            <person name="Hambleton S."/>
        </authorList>
    </citation>
    <scope>NUCLEOTIDE SEQUENCE</scope>
    <source>
        <strain evidence="3">DAOMC 238032</strain>
    </source>
</reference>
<feature type="compositionally biased region" description="Gly residues" evidence="1">
    <location>
        <begin position="77"/>
        <end position="87"/>
    </location>
</feature>
<proteinExistence type="predicted"/>
<dbReference type="EMBL" id="LWDD02000252">
    <property type="protein sequence ID" value="KAE8262322.1"/>
    <property type="molecule type" value="Genomic_DNA"/>
</dbReference>
<evidence type="ECO:0000256" key="1">
    <source>
        <dbReference type="SAM" id="MobiDB-lite"/>
    </source>
</evidence>
<comment type="caution">
    <text evidence="3">The sequence shown here is derived from an EMBL/GenBank/DDBJ whole genome shotgun (WGS) entry which is preliminary data.</text>
</comment>
<reference evidence="3" key="1">
    <citation type="submission" date="2016-04" db="EMBL/GenBank/DDBJ databases">
        <authorList>
            <person name="Nguyen H.D."/>
            <person name="Kesanakurti P."/>
            <person name="Cullis J."/>
            <person name="Levesque C.A."/>
            <person name="Hambleton S."/>
        </authorList>
    </citation>
    <scope>NUCLEOTIDE SEQUENCE</scope>
    <source>
        <strain evidence="3">DAOMC 238032</strain>
    </source>
</reference>
<accession>A0A177UIF3</accession>
<evidence type="ECO:0000313" key="2">
    <source>
        <dbReference type="EMBL" id="CAD6938364.1"/>
    </source>
</evidence>
<gene>
    <name evidence="3" type="ORF">A4X03_0g2548</name>
    <name evidence="2" type="ORF">JKIAZH3_G4586</name>
</gene>
<protein>
    <submittedName>
        <fullName evidence="3">Uncharacterized protein</fullName>
    </submittedName>
</protein>